<feature type="compositionally biased region" description="Basic residues" evidence="12">
    <location>
        <begin position="517"/>
        <end position="529"/>
    </location>
</feature>
<dbReference type="Pfam" id="PF25426">
    <property type="entry name" value="AAA_lid_BCS1"/>
    <property type="match status" value="1"/>
</dbReference>
<gene>
    <name evidence="15" type="primary">ABSGL_14709.1 scaffold 14966</name>
</gene>
<evidence type="ECO:0000256" key="4">
    <source>
        <dbReference type="ARBA" id="ARBA00022741"/>
    </source>
</evidence>
<evidence type="ECO:0000256" key="7">
    <source>
        <dbReference type="ARBA" id="ARBA00022840"/>
    </source>
</evidence>
<dbReference type="InterPro" id="IPR027417">
    <property type="entry name" value="P-loop_NTPase"/>
</dbReference>
<feature type="domain" description="BCS1 N-terminal" evidence="14">
    <location>
        <begin position="48"/>
        <end position="249"/>
    </location>
</feature>
<keyword evidence="9" id="KW-0496">Mitochondrion</keyword>
<keyword evidence="7" id="KW-0067">ATP-binding</keyword>
<dbReference type="InterPro" id="IPR014851">
    <property type="entry name" value="BCS1_N"/>
</dbReference>
<dbReference type="OMA" id="MTWEDIC"/>
<reference evidence="15" key="1">
    <citation type="submission" date="2016-04" db="EMBL/GenBank/DDBJ databases">
        <authorList>
            <person name="Evans L.H."/>
            <person name="Alamgir A."/>
            <person name="Owens N."/>
            <person name="Weber N.D."/>
            <person name="Virtaneva K."/>
            <person name="Barbian K."/>
            <person name="Babar A."/>
            <person name="Rosenke K."/>
        </authorList>
    </citation>
    <scope>NUCLEOTIDE SEQUENCE [LARGE SCALE GENOMIC DNA]</scope>
    <source>
        <strain evidence="15">CBS 101.48</strain>
    </source>
</reference>
<dbReference type="OrthoDB" id="10251412at2759"/>
<dbReference type="EMBL" id="LT554985">
    <property type="protein sequence ID" value="SAM09035.1"/>
    <property type="molecule type" value="Genomic_DNA"/>
</dbReference>
<evidence type="ECO:0008006" key="17">
    <source>
        <dbReference type="Google" id="ProtNLM"/>
    </source>
</evidence>
<dbReference type="InterPro" id="IPR057495">
    <property type="entry name" value="AAA_lid_BCS1"/>
</dbReference>
<feature type="compositionally biased region" description="Low complexity" evidence="12">
    <location>
        <begin position="530"/>
        <end position="551"/>
    </location>
</feature>
<feature type="compositionally biased region" description="Basic and acidic residues" evidence="12">
    <location>
        <begin position="502"/>
        <end position="516"/>
    </location>
</feature>
<evidence type="ECO:0000256" key="11">
    <source>
        <dbReference type="ARBA" id="ARBA00048778"/>
    </source>
</evidence>
<protein>
    <recommendedName>
        <fullName evidence="17">AAA+ ATPase domain-containing protein</fullName>
    </recommendedName>
</protein>
<evidence type="ECO:0000256" key="12">
    <source>
        <dbReference type="SAM" id="MobiDB-lite"/>
    </source>
</evidence>
<dbReference type="InterPro" id="IPR003593">
    <property type="entry name" value="AAA+_ATPase"/>
</dbReference>
<evidence type="ECO:0000259" key="13">
    <source>
        <dbReference type="SMART" id="SM00382"/>
    </source>
</evidence>
<dbReference type="GO" id="GO:0005743">
    <property type="term" value="C:mitochondrial inner membrane"/>
    <property type="evidence" value="ECO:0007669"/>
    <property type="project" value="UniProtKB-SubCell"/>
</dbReference>
<dbReference type="InParanoid" id="A0A168SVY7"/>
<evidence type="ECO:0000256" key="8">
    <source>
        <dbReference type="ARBA" id="ARBA00022989"/>
    </source>
</evidence>
<evidence type="ECO:0000256" key="2">
    <source>
        <dbReference type="ARBA" id="ARBA00007448"/>
    </source>
</evidence>
<dbReference type="PANTHER" id="PTHR23070">
    <property type="entry name" value="BCS1 AAA-TYPE ATPASE"/>
    <property type="match status" value="1"/>
</dbReference>
<feature type="compositionally biased region" description="Acidic residues" evidence="12">
    <location>
        <begin position="553"/>
        <end position="565"/>
    </location>
</feature>
<dbReference type="GO" id="GO:0016887">
    <property type="term" value="F:ATP hydrolysis activity"/>
    <property type="evidence" value="ECO:0007669"/>
    <property type="project" value="InterPro"/>
</dbReference>
<feature type="domain" description="AAA+ ATPase" evidence="13">
    <location>
        <begin position="280"/>
        <end position="416"/>
    </location>
</feature>
<dbReference type="SUPFAM" id="SSF52540">
    <property type="entry name" value="P-loop containing nucleoside triphosphate hydrolases"/>
    <property type="match status" value="1"/>
</dbReference>
<name>A0A168SVY7_ABSGL</name>
<evidence type="ECO:0000256" key="6">
    <source>
        <dbReference type="ARBA" id="ARBA00022801"/>
    </source>
</evidence>
<dbReference type="SMART" id="SM01024">
    <property type="entry name" value="BCS1_N"/>
    <property type="match status" value="1"/>
</dbReference>
<keyword evidence="10" id="KW-0472">Membrane</keyword>
<dbReference type="Pfam" id="PF08740">
    <property type="entry name" value="BCS1_N"/>
    <property type="match status" value="1"/>
</dbReference>
<dbReference type="Pfam" id="PF00004">
    <property type="entry name" value="AAA"/>
    <property type="match status" value="1"/>
</dbReference>
<dbReference type="STRING" id="4829.A0A168SVY7"/>
<evidence type="ECO:0000313" key="16">
    <source>
        <dbReference type="Proteomes" id="UP000078561"/>
    </source>
</evidence>
<organism evidence="15">
    <name type="scientific">Absidia glauca</name>
    <name type="common">Pin mould</name>
    <dbReference type="NCBI Taxonomy" id="4829"/>
    <lineage>
        <taxon>Eukaryota</taxon>
        <taxon>Fungi</taxon>
        <taxon>Fungi incertae sedis</taxon>
        <taxon>Mucoromycota</taxon>
        <taxon>Mucoromycotina</taxon>
        <taxon>Mucoromycetes</taxon>
        <taxon>Mucorales</taxon>
        <taxon>Cunninghamellaceae</taxon>
        <taxon>Absidia</taxon>
    </lineage>
</organism>
<proteinExistence type="inferred from homology"/>
<dbReference type="InterPro" id="IPR050747">
    <property type="entry name" value="Mitochondrial_chaperone_BCS1"/>
</dbReference>
<dbReference type="AlphaFoldDB" id="A0A168SVY7"/>
<keyword evidence="4" id="KW-0547">Nucleotide-binding</keyword>
<evidence type="ECO:0000259" key="14">
    <source>
        <dbReference type="SMART" id="SM01024"/>
    </source>
</evidence>
<evidence type="ECO:0000256" key="1">
    <source>
        <dbReference type="ARBA" id="ARBA00004434"/>
    </source>
</evidence>
<keyword evidence="5" id="KW-0999">Mitochondrion inner membrane</keyword>
<dbReference type="Proteomes" id="UP000078561">
    <property type="component" value="Unassembled WGS sequence"/>
</dbReference>
<evidence type="ECO:0000256" key="9">
    <source>
        <dbReference type="ARBA" id="ARBA00023128"/>
    </source>
</evidence>
<comment type="similarity">
    <text evidence="2">Belongs to the AAA ATPase family. BCS1 subfamily.</text>
</comment>
<comment type="catalytic activity">
    <reaction evidence="11">
        <text>ATP + H2O = ADP + phosphate + H(+)</text>
        <dbReference type="Rhea" id="RHEA:13065"/>
        <dbReference type="ChEBI" id="CHEBI:15377"/>
        <dbReference type="ChEBI" id="CHEBI:15378"/>
        <dbReference type="ChEBI" id="CHEBI:30616"/>
        <dbReference type="ChEBI" id="CHEBI:43474"/>
        <dbReference type="ChEBI" id="CHEBI:456216"/>
    </reaction>
    <physiologicalReaction direction="left-to-right" evidence="11">
        <dbReference type="Rhea" id="RHEA:13066"/>
    </physiologicalReaction>
</comment>
<keyword evidence="8" id="KW-1133">Transmembrane helix</keyword>
<sequence length="565" mass="64122">MYSDGSLKNLFMGLQPLLPSLLNEAFWDQWMGTKGVAILKLLLSNETLLLSGSVFLGPSFAQYIASVYRSTKNFLNNQLYVSVEIDDMERIHRPIAAFISEQMESVALKMAQGEYDRRPSDFGSHTRLDRSSNNPSIALQPVLDHEHRFVYKGRAFWAIRLSEQQSGNVTSSGTPWSRLFGGLQKSSIRITMRGRDIKVLRGYIQEWIDLYYAKKDNKLVVYKCSHGGRPGECSWEEKATKDIRSFDTVILKEGQKEDLLQDAKDFLDRHEWYADRGIPYRHGCLLSGPPGTGKTSIVRSLASQLDMQLASISLTGLNSDEEFETMVATAPANTILLLEDVDHCLKVIEDTKGKSGTAASPQIGHITLPGLLNVMDGLDMQDGTIFFMTCNDINILPPVMRRRGRIDKEVILDYADGYQIKTMFERFFRQTYFDNNNDTNNDMTWEDICNRVVQAIPEGVFSTAELQGFFLNYTFHMDRSKKVRFDDLFGLIDGFKLETQVERQNRERQKQKELAALKKRATKEKKNKKNTTPEPTLSPSASTCTASSTSSYVEDDEDETPLDDK</sequence>
<accession>A0A168SVY7</accession>
<keyword evidence="3" id="KW-0812">Transmembrane</keyword>
<keyword evidence="16" id="KW-1185">Reference proteome</keyword>
<dbReference type="InterPro" id="IPR003959">
    <property type="entry name" value="ATPase_AAA_core"/>
</dbReference>
<keyword evidence="6" id="KW-0378">Hydrolase</keyword>
<comment type="subcellular location">
    <subcellularLocation>
        <location evidence="1">Mitochondrion inner membrane</location>
        <topology evidence="1">Single-pass membrane protein</topology>
    </subcellularLocation>
</comment>
<dbReference type="Gene3D" id="3.40.50.300">
    <property type="entry name" value="P-loop containing nucleotide triphosphate hydrolases"/>
    <property type="match status" value="1"/>
</dbReference>
<feature type="region of interest" description="Disordered" evidence="12">
    <location>
        <begin position="502"/>
        <end position="565"/>
    </location>
</feature>
<evidence type="ECO:0000256" key="5">
    <source>
        <dbReference type="ARBA" id="ARBA00022792"/>
    </source>
</evidence>
<evidence type="ECO:0000313" key="15">
    <source>
        <dbReference type="EMBL" id="SAM09035.1"/>
    </source>
</evidence>
<evidence type="ECO:0000256" key="10">
    <source>
        <dbReference type="ARBA" id="ARBA00023136"/>
    </source>
</evidence>
<dbReference type="PRINTS" id="PR00830">
    <property type="entry name" value="ENDOLAPTASE"/>
</dbReference>
<dbReference type="GO" id="GO:0005524">
    <property type="term" value="F:ATP binding"/>
    <property type="evidence" value="ECO:0007669"/>
    <property type="project" value="UniProtKB-KW"/>
</dbReference>
<dbReference type="SMART" id="SM00382">
    <property type="entry name" value="AAA"/>
    <property type="match status" value="1"/>
</dbReference>
<evidence type="ECO:0000256" key="3">
    <source>
        <dbReference type="ARBA" id="ARBA00022692"/>
    </source>
</evidence>